<feature type="repeat" description="ANK" evidence="3">
    <location>
        <begin position="145"/>
        <end position="165"/>
    </location>
</feature>
<proteinExistence type="predicted"/>
<dbReference type="InterPro" id="IPR036770">
    <property type="entry name" value="Ankyrin_rpt-contain_sf"/>
</dbReference>
<evidence type="ECO:0000313" key="7">
    <source>
        <dbReference type="RefSeq" id="XP_055876649.1"/>
    </source>
</evidence>
<dbReference type="PROSITE" id="PS50297">
    <property type="entry name" value="ANK_REP_REGION"/>
    <property type="match status" value="1"/>
</dbReference>
<evidence type="ECO:0000256" key="3">
    <source>
        <dbReference type="PROSITE-ProRule" id="PRU00023"/>
    </source>
</evidence>
<sequence length="484" mass="54802">MAVRNGSSPFQEAIIRDPVPTLRLTHKAKNVSKDIKLTLANKFIQAIMSGNQTKIQRFLDRGVQINTKNDYGFGALVAALHIEDEKIRNRIFHFLLDNGASYTARDDQHDRSVLLWGCVLGRNEQVRVLLEEAGGDMNLMDKDKDGNTALHHAVLTGNLPLVELLTLFHNRFGVSVDVEDNLGSTAYLLARRLGYKDIAQHLHRKGMASLGHSDSLFRTPREWSQIGKFERKKAAAFRLEDMMNAARVQGKPTLHPKRRSMQRSCCSLPALNEELHRDLSEISQVQPVQKHDLISNHFSSRKDRHVNTSKLQNRIDSPETTHCIVTKNTAEVDANKIKPKELANIVRPDNKTEMQRHSLLVNNKPPWQAKTAEALSLLEQTSFTKGRVASHFHPSEVDKNKMTEYRHILGSIGVIMNLLSEQNTQSFRKSVKIIRAEPPEIEAKKVSSFAALFGSKKGTQAKRSLLSSRSPSRKNKEFRRDKKK</sequence>
<dbReference type="GeneID" id="106068822"/>
<dbReference type="RefSeq" id="XP_013083766.2">
    <property type="nucleotide sequence ID" value="XM_013228312.2"/>
</dbReference>
<dbReference type="PANTHER" id="PTHR24198:SF165">
    <property type="entry name" value="ANKYRIN REPEAT-CONTAINING PROTEIN-RELATED"/>
    <property type="match status" value="1"/>
</dbReference>
<feature type="compositionally biased region" description="Basic and acidic residues" evidence="4">
    <location>
        <begin position="474"/>
        <end position="484"/>
    </location>
</feature>
<dbReference type="RefSeq" id="XP_055876649.1">
    <property type="nucleotide sequence ID" value="XM_056020674.1"/>
</dbReference>
<dbReference type="OMA" id="FRQSVRY"/>
<evidence type="ECO:0000313" key="6">
    <source>
        <dbReference type="RefSeq" id="XP_013083766.2"/>
    </source>
</evidence>
<evidence type="ECO:0000256" key="1">
    <source>
        <dbReference type="ARBA" id="ARBA00022737"/>
    </source>
</evidence>
<dbReference type="Proteomes" id="UP001165740">
    <property type="component" value="Chromosome 2"/>
</dbReference>
<gene>
    <name evidence="6 7" type="primary">LOC106068822</name>
</gene>
<feature type="region of interest" description="Disordered" evidence="4">
    <location>
        <begin position="457"/>
        <end position="484"/>
    </location>
</feature>
<evidence type="ECO:0000313" key="5">
    <source>
        <dbReference type="Proteomes" id="UP001165740"/>
    </source>
</evidence>
<keyword evidence="2 3" id="KW-0040">ANK repeat</keyword>
<dbReference type="Pfam" id="PF12796">
    <property type="entry name" value="Ank_2"/>
    <property type="match status" value="1"/>
</dbReference>
<dbReference type="SMART" id="SM00248">
    <property type="entry name" value="ANK"/>
    <property type="match status" value="3"/>
</dbReference>
<protein>
    <submittedName>
        <fullName evidence="6 7">Uncharacterized protein LOC106068822</fullName>
    </submittedName>
</protein>
<name>A0A9U8EEA2_BIOGL</name>
<accession>A0A9U8EEA2</accession>
<evidence type="ECO:0000256" key="4">
    <source>
        <dbReference type="SAM" id="MobiDB-lite"/>
    </source>
</evidence>
<dbReference type="AlphaFoldDB" id="A0A9U8EEA2"/>
<dbReference type="SUPFAM" id="SSF48403">
    <property type="entry name" value="Ankyrin repeat"/>
    <property type="match status" value="1"/>
</dbReference>
<dbReference type="KEGG" id="bgt:106068822"/>
<keyword evidence="5" id="KW-1185">Reference proteome</keyword>
<dbReference type="OrthoDB" id="5406014at2759"/>
<dbReference type="GO" id="GO:0005737">
    <property type="term" value="C:cytoplasm"/>
    <property type="evidence" value="ECO:0007669"/>
    <property type="project" value="TreeGrafter"/>
</dbReference>
<reference evidence="6 7" key="1">
    <citation type="submission" date="2025-04" db="UniProtKB">
        <authorList>
            <consortium name="RefSeq"/>
        </authorList>
    </citation>
    <scope>IDENTIFICATION</scope>
</reference>
<dbReference type="PANTHER" id="PTHR24198">
    <property type="entry name" value="ANKYRIN REPEAT AND PROTEIN KINASE DOMAIN-CONTAINING PROTEIN"/>
    <property type="match status" value="1"/>
</dbReference>
<evidence type="ECO:0000256" key="2">
    <source>
        <dbReference type="ARBA" id="ARBA00023043"/>
    </source>
</evidence>
<dbReference type="InterPro" id="IPR002110">
    <property type="entry name" value="Ankyrin_rpt"/>
</dbReference>
<dbReference type="PROSITE" id="PS50088">
    <property type="entry name" value="ANK_REPEAT"/>
    <property type="match status" value="1"/>
</dbReference>
<keyword evidence="1" id="KW-0677">Repeat</keyword>
<dbReference type="Gene3D" id="1.25.40.20">
    <property type="entry name" value="Ankyrin repeat-containing domain"/>
    <property type="match status" value="1"/>
</dbReference>
<organism evidence="5 6">
    <name type="scientific">Biomphalaria glabrata</name>
    <name type="common">Bloodfluke planorb</name>
    <name type="synonym">Freshwater snail</name>
    <dbReference type="NCBI Taxonomy" id="6526"/>
    <lineage>
        <taxon>Eukaryota</taxon>
        <taxon>Metazoa</taxon>
        <taxon>Spiralia</taxon>
        <taxon>Lophotrochozoa</taxon>
        <taxon>Mollusca</taxon>
        <taxon>Gastropoda</taxon>
        <taxon>Heterobranchia</taxon>
        <taxon>Euthyneura</taxon>
        <taxon>Panpulmonata</taxon>
        <taxon>Hygrophila</taxon>
        <taxon>Lymnaeoidea</taxon>
        <taxon>Planorbidae</taxon>
        <taxon>Biomphalaria</taxon>
    </lineage>
</organism>